<reference evidence="2" key="1">
    <citation type="submission" date="2023-04" db="EMBL/GenBank/DDBJ databases">
        <authorList>
            <consortium name="ELIXIR-Norway"/>
        </authorList>
    </citation>
    <scope>NUCLEOTIDE SEQUENCE [LARGE SCALE GENOMIC DNA]</scope>
</reference>
<dbReference type="Proteomes" id="UP001176941">
    <property type="component" value="Chromosome 21"/>
</dbReference>
<organism evidence="2 3">
    <name type="scientific">Rangifer tarandus platyrhynchus</name>
    <name type="common">Svalbard reindeer</name>
    <dbReference type="NCBI Taxonomy" id="3082113"/>
    <lineage>
        <taxon>Eukaryota</taxon>
        <taxon>Metazoa</taxon>
        <taxon>Chordata</taxon>
        <taxon>Craniata</taxon>
        <taxon>Vertebrata</taxon>
        <taxon>Euteleostomi</taxon>
        <taxon>Mammalia</taxon>
        <taxon>Eutheria</taxon>
        <taxon>Laurasiatheria</taxon>
        <taxon>Artiodactyla</taxon>
        <taxon>Ruminantia</taxon>
        <taxon>Pecora</taxon>
        <taxon>Cervidae</taxon>
        <taxon>Odocoileinae</taxon>
        <taxon>Rangifer</taxon>
    </lineage>
</organism>
<evidence type="ECO:0000313" key="3">
    <source>
        <dbReference type="Proteomes" id="UP001176941"/>
    </source>
</evidence>
<protein>
    <submittedName>
        <fullName evidence="2">Uncharacterized protein</fullName>
    </submittedName>
</protein>
<evidence type="ECO:0000313" key="2">
    <source>
        <dbReference type="EMBL" id="CAI9163287.1"/>
    </source>
</evidence>
<feature type="compositionally biased region" description="Basic and acidic residues" evidence="1">
    <location>
        <begin position="83"/>
        <end position="96"/>
    </location>
</feature>
<sequence>MVRPGASVKGWPEWEVAAALVYTQIRSSPGGQSRATRVQLAPWPRGGARGPQTPDLGRRPGGRERRAESSGASAFPRGLRGSGCREDPGTAERLESPRSSSAQTIAGPLVQQVHRALRDTGPRLRLPRSRCREGKGPGDPVLDSLPRQPGPLILAIS</sequence>
<proteinExistence type="predicted"/>
<dbReference type="EMBL" id="OX459957">
    <property type="protein sequence ID" value="CAI9163287.1"/>
    <property type="molecule type" value="Genomic_DNA"/>
</dbReference>
<feature type="compositionally biased region" description="Basic and acidic residues" evidence="1">
    <location>
        <begin position="56"/>
        <end position="68"/>
    </location>
</feature>
<feature type="compositionally biased region" description="Polar residues" evidence="1">
    <location>
        <begin position="25"/>
        <end position="36"/>
    </location>
</feature>
<accession>A0ABN8YRS3</accession>
<evidence type="ECO:0000256" key="1">
    <source>
        <dbReference type="SAM" id="MobiDB-lite"/>
    </source>
</evidence>
<feature type="region of interest" description="Disordered" evidence="1">
    <location>
        <begin position="25"/>
        <end position="157"/>
    </location>
</feature>
<name>A0ABN8YRS3_RANTA</name>
<gene>
    <name evidence="2" type="ORF">MRATA1EN1_LOCUS12249</name>
</gene>
<keyword evidence="3" id="KW-1185">Reference proteome</keyword>